<evidence type="ECO:0000313" key="3">
    <source>
        <dbReference type="Proteomes" id="UP000042958"/>
    </source>
</evidence>
<protein>
    <submittedName>
        <fullName evidence="2">Uncharacterized protein</fullName>
    </submittedName>
</protein>
<proteinExistence type="predicted"/>
<feature type="region of interest" description="Disordered" evidence="1">
    <location>
        <begin position="1"/>
        <end position="32"/>
    </location>
</feature>
<feature type="compositionally biased region" description="Basic and acidic residues" evidence="1">
    <location>
        <begin position="23"/>
        <end position="32"/>
    </location>
</feature>
<name>A0A0F7TYF9_PENBI</name>
<keyword evidence="3" id="KW-1185">Reference proteome</keyword>
<evidence type="ECO:0000256" key="1">
    <source>
        <dbReference type="SAM" id="MobiDB-lite"/>
    </source>
</evidence>
<gene>
    <name evidence="2" type="ORF">PMG11_09520</name>
</gene>
<dbReference type="EMBL" id="CDHK01000009">
    <property type="protein sequence ID" value="CEJ60966.1"/>
    <property type="molecule type" value="Genomic_DNA"/>
</dbReference>
<sequence length="346" mass="40183">MMSQPPPVRHWPGGIPPSIRIQPDGERSEDAEIEDSRGWLLFVKEEWRTRDDTGIPADDMEYELRQRRLLIERWASAEQSFRDSYHSRAPFPESPIDYPQHALDRITDTKQRAGQVYCLAPVTKDHPRNHTRWLKIQIMLYNLDGEYGHIMYPNDDVVVAEQNPAIARPDGLHKTDFMSWKYLETADFQALTMTRFGMVRFLRGRWAQFVVDQEGLETGLLSLVDFLPNGQIEIEMLRRPFNLIGVMRFMYGLGWNVSRLKFENTGGYDWANEPMEMDDPILDILETALDLSEMVDMDGDRNQFAEDIELYAPGYLDMEAAGRAEAYNVAWLRDGEEAAEIYNARH</sequence>
<dbReference type="OrthoDB" id="5396831at2759"/>
<organism evidence="2 3">
    <name type="scientific">Penicillium brasilianum</name>
    <dbReference type="NCBI Taxonomy" id="104259"/>
    <lineage>
        <taxon>Eukaryota</taxon>
        <taxon>Fungi</taxon>
        <taxon>Dikarya</taxon>
        <taxon>Ascomycota</taxon>
        <taxon>Pezizomycotina</taxon>
        <taxon>Eurotiomycetes</taxon>
        <taxon>Eurotiomycetidae</taxon>
        <taxon>Eurotiales</taxon>
        <taxon>Aspergillaceae</taxon>
        <taxon>Penicillium</taxon>
    </lineage>
</organism>
<accession>A0A0F7TYF9</accession>
<dbReference type="Proteomes" id="UP000042958">
    <property type="component" value="Unassembled WGS sequence"/>
</dbReference>
<dbReference type="STRING" id="104259.A0A0F7TYF9"/>
<reference evidence="3" key="1">
    <citation type="journal article" date="2015" name="Genome Announc.">
        <title>Draft genome sequence of the fungus Penicillium brasilianum MG11.</title>
        <authorList>
            <person name="Horn F."/>
            <person name="Linde J."/>
            <person name="Mattern D.J."/>
            <person name="Walther G."/>
            <person name="Guthke R."/>
            <person name="Brakhage A.A."/>
            <person name="Valiante V."/>
        </authorList>
    </citation>
    <scope>NUCLEOTIDE SEQUENCE [LARGE SCALE GENOMIC DNA]</scope>
    <source>
        <strain evidence="3">MG11</strain>
    </source>
</reference>
<evidence type="ECO:0000313" key="2">
    <source>
        <dbReference type="EMBL" id="CEJ60966.1"/>
    </source>
</evidence>
<dbReference type="AlphaFoldDB" id="A0A0F7TYF9"/>